<dbReference type="Gene3D" id="1.10.10.2910">
    <property type="match status" value="1"/>
</dbReference>
<dbReference type="EMBL" id="BAAAKK010000001">
    <property type="protein sequence ID" value="GAA1419086.1"/>
    <property type="molecule type" value="Genomic_DNA"/>
</dbReference>
<dbReference type="RefSeq" id="WP_343917209.1">
    <property type="nucleotide sequence ID" value="NZ_BAAAKK010000001.1"/>
</dbReference>
<sequence length="204" mass="22248">MGGDGDLRPPRRLSLELAKRAAVFDPERLRQAARRLPPLTRKKTAKGFAEARALMLEAGVTLVFVPEIKDTRISGVSRHVNGTPMIAVTSRYRYCDALWFTVLHEVAHLLLHPKRATFIDFGGKASDDDAQETAANAFAADLLVPPATRPRLIAASSVAEVTELAEELRVDPGILAGQRAHLTGDWGGQLARLRRREDLAAALA</sequence>
<organism evidence="2 3">
    <name type="scientific">Agrococcus citreus</name>
    <dbReference type="NCBI Taxonomy" id="84643"/>
    <lineage>
        <taxon>Bacteria</taxon>
        <taxon>Bacillati</taxon>
        <taxon>Actinomycetota</taxon>
        <taxon>Actinomycetes</taxon>
        <taxon>Micrococcales</taxon>
        <taxon>Microbacteriaceae</taxon>
        <taxon>Agrococcus</taxon>
    </lineage>
</organism>
<comment type="caution">
    <text evidence="2">The sequence shown here is derived from an EMBL/GenBank/DDBJ whole genome shotgun (WGS) entry which is preliminary data.</text>
</comment>
<keyword evidence="3" id="KW-1185">Reference proteome</keyword>
<dbReference type="PANTHER" id="PTHR43236:SF1">
    <property type="entry name" value="BLL7220 PROTEIN"/>
    <property type="match status" value="1"/>
</dbReference>
<dbReference type="InterPro" id="IPR052345">
    <property type="entry name" value="Rad_response_metalloprotease"/>
</dbReference>
<dbReference type="PANTHER" id="PTHR43236">
    <property type="entry name" value="ANTITOXIN HIGA1"/>
    <property type="match status" value="1"/>
</dbReference>
<evidence type="ECO:0000259" key="1">
    <source>
        <dbReference type="Pfam" id="PF06114"/>
    </source>
</evidence>
<proteinExistence type="predicted"/>
<protein>
    <recommendedName>
        <fullName evidence="1">IrrE N-terminal-like domain-containing protein</fullName>
    </recommendedName>
</protein>
<dbReference type="InterPro" id="IPR010359">
    <property type="entry name" value="IrrE_HExxH"/>
</dbReference>
<name>A0ABN1YNX7_9MICO</name>
<dbReference type="Proteomes" id="UP001501266">
    <property type="component" value="Unassembled WGS sequence"/>
</dbReference>
<dbReference type="Pfam" id="PF06114">
    <property type="entry name" value="Peptidase_M78"/>
    <property type="match status" value="1"/>
</dbReference>
<gene>
    <name evidence="2" type="ORF">GCM10009640_06170</name>
</gene>
<feature type="domain" description="IrrE N-terminal-like" evidence="1">
    <location>
        <begin position="79"/>
        <end position="173"/>
    </location>
</feature>
<accession>A0ABN1YNX7</accession>
<evidence type="ECO:0000313" key="2">
    <source>
        <dbReference type="EMBL" id="GAA1419086.1"/>
    </source>
</evidence>
<evidence type="ECO:0000313" key="3">
    <source>
        <dbReference type="Proteomes" id="UP001501266"/>
    </source>
</evidence>
<reference evidence="2 3" key="1">
    <citation type="journal article" date="2019" name="Int. J. Syst. Evol. Microbiol.">
        <title>The Global Catalogue of Microorganisms (GCM) 10K type strain sequencing project: providing services to taxonomists for standard genome sequencing and annotation.</title>
        <authorList>
            <consortium name="The Broad Institute Genomics Platform"/>
            <consortium name="The Broad Institute Genome Sequencing Center for Infectious Disease"/>
            <person name="Wu L."/>
            <person name="Ma J."/>
        </authorList>
    </citation>
    <scope>NUCLEOTIDE SEQUENCE [LARGE SCALE GENOMIC DNA]</scope>
    <source>
        <strain evidence="2 3">JCM 12398</strain>
    </source>
</reference>